<organism evidence="2 3">
    <name type="scientific">Aminivibrio pyruvatiphilus</name>
    <dbReference type="NCBI Taxonomy" id="1005740"/>
    <lineage>
        <taxon>Bacteria</taxon>
        <taxon>Thermotogati</taxon>
        <taxon>Synergistota</taxon>
        <taxon>Synergistia</taxon>
        <taxon>Synergistales</taxon>
        <taxon>Aminobacteriaceae</taxon>
        <taxon>Aminivibrio</taxon>
    </lineage>
</organism>
<dbReference type="Pfam" id="PF00578">
    <property type="entry name" value="AhpC-TSA"/>
    <property type="match status" value="1"/>
</dbReference>
<dbReference type="AlphaFoldDB" id="A0A4V3HHG6"/>
<dbReference type="EMBL" id="SORI01000001">
    <property type="protein sequence ID" value="TDY65161.1"/>
    <property type="molecule type" value="Genomic_DNA"/>
</dbReference>
<accession>A0A4V3HHG6</accession>
<gene>
    <name evidence="2" type="ORF">C8D99_101312</name>
</gene>
<name>A0A4V3HHG6_9BACT</name>
<sequence>MKEGNGLPPFRLSDGDGKEWTAADFEGRWLVLFFYSKDNTSG</sequence>
<protein>
    <submittedName>
        <fullName evidence="2">AhpC/TSA family protein</fullName>
    </submittedName>
</protein>
<dbReference type="InterPro" id="IPR036249">
    <property type="entry name" value="Thioredoxin-like_sf"/>
</dbReference>
<comment type="caution">
    <text evidence="2">The sequence shown here is derived from an EMBL/GenBank/DDBJ whole genome shotgun (WGS) entry which is preliminary data.</text>
</comment>
<evidence type="ECO:0000313" key="3">
    <source>
        <dbReference type="Proteomes" id="UP000295066"/>
    </source>
</evidence>
<reference evidence="2 3" key="1">
    <citation type="submission" date="2019-03" db="EMBL/GenBank/DDBJ databases">
        <title>Genomic Encyclopedia of Type Strains, Phase IV (KMG-IV): sequencing the most valuable type-strain genomes for metagenomic binning, comparative biology and taxonomic classification.</title>
        <authorList>
            <person name="Goeker M."/>
        </authorList>
    </citation>
    <scope>NUCLEOTIDE SEQUENCE [LARGE SCALE GENOMIC DNA]</scope>
    <source>
        <strain evidence="2 3">DSM 25964</strain>
    </source>
</reference>
<dbReference type="Proteomes" id="UP000295066">
    <property type="component" value="Unassembled WGS sequence"/>
</dbReference>
<dbReference type="Gene3D" id="3.40.30.10">
    <property type="entry name" value="Glutaredoxin"/>
    <property type="match status" value="1"/>
</dbReference>
<dbReference type="SUPFAM" id="SSF52833">
    <property type="entry name" value="Thioredoxin-like"/>
    <property type="match status" value="1"/>
</dbReference>
<evidence type="ECO:0000313" key="2">
    <source>
        <dbReference type="EMBL" id="TDY65161.1"/>
    </source>
</evidence>
<keyword evidence="3" id="KW-1185">Reference proteome</keyword>
<dbReference type="GO" id="GO:0016209">
    <property type="term" value="F:antioxidant activity"/>
    <property type="evidence" value="ECO:0007669"/>
    <property type="project" value="InterPro"/>
</dbReference>
<feature type="domain" description="Alkyl hydroperoxide reductase subunit C/ Thiol specific antioxidant" evidence="1">
    <location>
        <begin position="5"/>
        <end position="41"/>
    </location>
</feature>
<dbReference type="GO" id="GO:0016491">
    <property type="term" value="F:oxidoreductase activity"/>
    <property type="evidence" value="ECO:0007669"/>
    <property type="project" value="InterPro"/>
</dbReference>
<proteinExistence type="predicted"/>
<dbReference type="InterPro" id="IPR000866">
    <property type="entry name" value="AhpC/TSA"/>
</dbReference>
<evidence type="ECO:0000259" key="1">
    <source>
        <dbReference type="Pfam" id="PF00578"/>
    </source>
</evidence>